<evidence type="ECO:0000256" key="1">
    <source>
        <dbReference type="ARBA" id="ARBA00008520"/>
    </source>
</evidence>
<evidence type="ECO:0000313" key="3">
    <source>
        <dbReference type="EMBL" id="NUW40928.1"/>
    </source>
</evidence>
<protein>
    <submittedName>
        <fullName evidence="3">Extracellular solute-binding protein</fullName>
    </submittedName>
</protein>
<comment type="similarity">
    <text evidence="1">Belongs to the bacterial solute-binding protein 1 family.</text>
</comment>
<keyword evidence="4" id="KW-1185">Reference proteome</keyword>
<name>A0A7Y6INC1_9ACTN</name>
<dbReference type="InterPro" id="IPR006311">
    <property type="entry name" value="TAT_signal"/>
</dbReference>
<proteinExistence type="inferred from homology"/>
<organism evidence="3 4">
    <name type="scientific">Nonomuraea rhodomycinica</name>
    <dbReference type="NCBI Taxonomy" id="1712872"/>
    <lineage>
        <taxon>Bacteria</taxon>
        <taxon>Bacillati</taxon>
        <taxon>Actinomycetota</taxon>
        <taxon>Actinomycetes</taxon>
        <taxon>Streptosporangiales</taxon>
        <taxon>Streptosporangiaceae</taxon>
        <taxon>Nonomuraea</taxon>
    </lineage>
</organism>
<comment type="caution">
    <text evidence="3">The sequence shown here is derived from an EMBL/GenBank/DDBJ whole genome shotgun (WGS) entry which is preliminary data.</text>
</comment>
<evidence type="ECO:0000256" key="2">
    <source>
        <dbReference type="SAM" id="MobiDB-lite"/>
    </source>
</evidence>
<dbReference type="Proteomes" id="UP000546126">
    <property type="component" value="Unassembled WGS sequence"/>
</dbReference>
<feature type="region of interest" description="Disordered" evidence="2">
    <location>
        <begin position="1"/>
        <end position="34"/>
    </location>
</feature>
<dbReference type="AlphaFoldDB" id="A0A7Y6INC1"/>
<dbReference type="EMBL" id="JABWGO010000002">
    <property type="protein sequence ID" value="NUW40928.1"/>
    <property type="molecule type" value="Genomic_DNA"/>
</dbReference>
<dbReference type="PROSITE" id="PS51318">
    <property type="entry name" value="TAT"/>
    <property type="match status" value="1"/>
</dbReference>
<feature type="compositionally biased region" description="Polar residues" evidence="2">
    <location>
        <begin position="22"/>
        <end position="34"/>
    </location>
</feature>
<dbReference type="PANTHER" id="PTHR43649:SF31">
    <property type="entry name" value="SN-GLYCEROL-3-PHOSPHATE-BINDING PERIPLASMIC PROTEIN UGPB"/>
    <property type="match status" value="1"/>
</dbReference>
<evidence type="ECO:0000313" key="4">
    <source>
        <dbReference type="Proteomes" id="UP000546126"/>
    </source>
</evidence>
<sequence>MSPASTTPEQAKERAVTPPPQGASTARPSTQATTRRGFLGLVGLTAAAGVLSACSPPGTPRPGTGGATAAAGDKLKALTPAFVPFDAIKPDLPGTRSTLPGVPDISGGFSSYPADPVPALTRKAGRGGSYKAMTPLWGPPPPGLASNSYFQAVNADIGATLEFQITDGVTYVDKAIARLAARDIPDLMCIPNWEIDKMADFNKAVDQAFEDLTPYLQGDRVKAYPLLANLPTAAWQWSIWNGKLMGVPYPTEPFPYALLYRKDLFDENGWNQNPRTADELYRLGKEITDAKAKRWAFGDIHEMAWPIFKVPQEWRYEGGKLIHKYETPEWELMLEWMRKLFAEGLIHPSVAGSKGANEKELIGAGQILVYRDGLGGWKELLQQHRPKNPGFALGVLPVFAHDGGTPIMYHNTAAGLFTFIRKGTPKAQVEELLSILDWCAAPYGTKEYELANYGVKGKHFTLGSDGVPKLTDLGTKEVAYTYGFLGGRPLYVDWPFPDAAKANLAWQNATFPYIEKTPFDGIRIQRPGKYAGLQVPTEDKFTDIMRGRRPVSDAKQIAAEWRRDGGDEARAFYLKVLRDNGRA</sequence>
<reference evidence="3 4" key="1">
    <citation type="submission" date="2020-06" db="EMBL/GenBank/DDBJ databases">
        <authorList>
            <person name="Chanama M."/>
        </authorList>
    </citation>
    <scope>NUCLEOTIDE SEQUENCE [LARGE SCALE GENOMIC DNA]</scope>
    <source>
        <strain evidence="3 4">TBRC6557</strain>
    </source>
</reference>
<accession>A0A7Y6INC1</accession>
<dbReference type="PANTHER" id="PTHR43649">
    <property type="entry name" value="ARABINOSE-BINDING PROTEIN-RELATED"/>
    <property type="match status" value="1"/>
</dbReference>
<dbReference type="Gene3D" id="3.40.190.10">
    <property type="entry name" value="Periplasmic binding protein-like II"/>
    <property type="match status" value="1"/>
</dbReference>
<dbReference type="SUPFAM" id="SSF53850">
    <property type="entry name" value="Periplasmic binding protein-like II"/>
    <property type="match status" value="1"/>
</dbReference>
<gene>
    <name evidence="3" type="ORF">HT134_12350</name>
</gene>
<dbReference type="InterPro" id="IPR050490">
    <property type="entry name" value="Bact_solute-bd_prot1"/>
</dbReference>